<accession>A0A8S5RGK5</accession>
<keyword evidence="1" id="KW-0472">Membrane</keyword>
<protein>
    <submittedName>
        <fullName evidence="2">Uncharacterized protein</fullName>
    </submittedName>
</protein>
<evidence type="ECO:0000256" key="1">
    <source>
        <dbReference type="SAM" id="Phobius"/>
    </source>
</evidence>
<name>A0A8S5RGK5_9VIRU</name>
<reference evidence="2" key="1">
    <citation type="journal article" date="2021" name="Proc. Natl. Acad. Sci. U.S.A.">
        <title>A Catalog of Tens of Thousands of Viruses from Human Metagenomes Reveals Hidden Associations with Chronic Diseases.</title>
        <authorList>
            <person name="Tisza M.J."/>
            <person name="Buck C.B."/>
        </authorList>
    </citation>
    <scope>NUCLEOTIDE SEQUENCE</scope>
    <source>
        <strain evidence="2">Ctiha2</strain>
    </source>
</reference>
<dbReference type="EMBL" id="BK059104">
    <property type="protein sequence ID" value="DAE30503.1"/>
    <property type="molecule type" value="Genomic_DNA"/>
</dbReference>
<keyword evidence="1" id="KW-1133">Transmembrane helix</keyword>
<evidence type="ECO:0000313" key="2">
    <source>
        <dbReference type="EMBL" id="DAE30503.1"/>
    </source>
</evidence>
<feature type="transmembrane region" description="Helical" evidence="1">
    <location>
        <begin position="21"/>
        <end position="40"/>
    </location>
</feature>
<proteinExistence type="predicted"/>
<sequence>MNSKGHLFISLGKSAIRVIGGIVTLVNGSIIPLAVGIIVAEVGGVLEELVDER</sequence>
<keyword evidence="1" id="KW-0812">Transmembrane</keyword>
<organism evidence="2">
    <name type="scientific">virus sp. ctiha2</name>
    <dbReference type="NCBI Taxonomy" id="2827299"/>
    <lineage>
        <taxon>Viruses</taxon>
    </lineage>
</organism>